<dbReference type="InterPro" id="IPR003507">
    <property type="entry name" value="S66_fam"/>
</dbReference>
<keyword evidence="3" id="KW-0645">Protease</keyword>
<feature type="active site" description="Nucleophile" evidence="6">
    <location>
        <position position="106"/>
    </location>
</feature>
<dbReference type="GO" id="GO:0006508">
    <property type="term" value="P:proteolysis"/>
    <property type="evidence" value="ECO:0007669"/>
    <property type="project" value="UniProtKB-KW"/>
</dbReference>
<dbReference type="KEGG" id="mrd:Mrad2831_6400"/>
<dbReference type="Pfam" id="PF02016">
    <property type="entry name" value="Peptidase_S66"/>
    <property type="match status" value="1"/>
</dbReference>
<accession>B1MA24</accession>
<feature type="active site" description="Charge relay system" evidence="6">
    <location>
        <position position="271"/>
    </location>
</feature>
<dbReference type="Proteomes" id="UP000006589">
    <property type="component" value="Plasmid pMRAD04"/>
</dbReference>
<evidence type="ECO:0000259" key="7">
    <source>
        <dbReference type="Pfam" id="PF02016"/>
    </source>
</evidence>
<dbReference type="InterPro" id="IPR040921">
    <property type="entry name" value="Peptidase_S66C"/>
</dbReference>
<evidence type="ECO:0000259" key="8">
    <source>
        <dbReference type="Pfam" id="PF17676"/>
    </source>
</evidence>
<dbReference type="SUPFAM" id="SSF141986">
    <property type="entry name" value="LD-carboxypeptidase A C-terminal domain-like"/>
    <property type="match status" value="1"/>
</dbReference>
<dbReference type="InterPro" id="IPR027461">
    <property type="entry name" value="Carboxypeptidase_A_C_sf"/>
</dbReference>
<sequence>MPLLRSGDLVRFVSPASCVSPQAVERRMDVVRSWGLLVEVSPNAFKKFSYLAGTDDERFSDLSNALLDPSVRAVFATRGGKGSYRILHRLPFGLIGRDPKPVIGFSDITALHLALWRECSAIGVHGALTGDDEDCLSEIAAKALRSALMEDSPLSIQSDRMLPSAALTTSGSSTGPLIGGNLDMIATTAGWALPSLRGAILLIESAGLAIGQLDRALTMLGRAGHLDGLVGIAVGHVKGTPPNPPLDAIDLLRQHLSGFAVPILGGLPIGHDGDARSVLIGARAELDADSGTLVQRP</sequence>
<dbReference type="InterPro" id="IPR040449">
    <property type="entry name" value="Peptidase_S66_N"/>
</dbReference>
<dbReference type="CDD" id="cd07025">
    <property type="entry name" value="Peptidase_S66"/>
    <property type="match status" value="1"/>
</dbReference>
<evidence type="ECO:0000313" key="9">
    <source>
        <dbReference type="EMBL" id="ACB28320.1"/>
    </source>
</evidence>
<feature type="domain" description="LD-carboxypeptidase N-terminal" evidence="7">
    <location>
        <begin position="10"/>
        <end position="126"/>
    </location>
</feature>
<dbReference type="RefSeq" id="WP_012340143.1">
    <property type="nucleotide sequence ID" value="NC_010517.1"/>
</dbReference>
<dbReference type="HOGENOM" id="CLU_034346_3_1_5"/>
<dbReference type="InterPro" id="IPR027478">
    <property type="entry name" value="LdcA_N"/>
</dbReference>
<dbReference type="Gene3D" id="3.40.50.10740">
    <property type="entry name" value="Class I glutamine amidotransferase-like"/>
    <property type="match status" value="1"/>
</dbReference>
<dbReference type="GO" id="GO:0004180">
    <property type="term" value="F:carboxypeptidase activity"/>
    <property type="evidence" value="ECO:0007669"/>
    <property type="project" value="UniProtKB-KW"/>
</dbReference>
<evidence type="ECO:0000313" key="10">
    <source>
        <dbReference type="Proteomes" id="UP000006589"/>
    </source>
</evidence>
<dbReference type="GO" id="GO:0008236">
    <property type="term" value="F:serine-type peptidase activity"/>
    <property type="evidence" value="ECO:0007669"/>
    <property type="project" value="UniProtKB-KW"/>
</dbReference>
<dbReference type="InterPro" id="IPR029062">
    <property type="entry name" value="Class_I_gatase-like"/>
</dbReference>
<dbReference type="PANTHER" id="PTHR30237">
    <property type="entry name" value="MURAMOYLTETRAPEPTIDE CARBOXYPEPTIDASE"/>
    <property type="match status" value="1"/>
</dbReference>
<evidence type="ECO:0000256" key="1">
    <source>
        <dbReference type="ARBA" id="ARBA00010233"/>
    </source>
</evidence>
<name>B1MA24_METRJ</name>
<keyword evidence="2 9" id="KW-0121">Carboxypeptidase</keyword>
<protein>
    <submittedName>
        <fullName evidence="9">Peptidase U61 LD-carboxypeptidase A</fullName>
    </submittedName>
</protein>
<gene>
    <name evidence="9" type="ordered locus">Mrad2831_6400</name>
</gene>
<proteinExistence type="inferred from homology"/>
<dbReference type="Gene3D" id="3.50.30.60">
    <property type="entry name" value="LD-carboxypeptidase A C-terminal domain-like"/>
    <property type="match status" value="1"/>
</dbReference>
<comment type="similarity">
    <text evidence="1">Belongs to the peptidase S66 family.</text>
</comment>
<evidence type="ECO:0000256" key="4">
    <source>
        <dbReference type="ARBA" id="ARBA00022801"/>
    </source>
</evidence>
<keyword evidence="5" id="KW-0720">Serine protease</keyword>
<feature type="domain" description="LD-carboxypeptidase C-terminal" evidence="8">
    <location>
        <begin position="174"/>
        <end position="286"/>
    </location>
</feature>
<dbReference type="EMBL" id="CP001005">
    <property type="protein sequence ID" value="ACB28320.1"/>
    <property type="molecule type" value="Genomic_DNA"/>
</dbReference>
<dbReference type="Pfam" id="PF17676">
    <property type="entry name" value="Peptidase_S66C"/>
    <property type="match status" value="1"/>
</dbReference>
<dbReference type="AlphaFoldDB" id="B1MA24"/>
<dbReference type="GeneID" id="6142515"/>
<reference evidence="9 10" key="1">
    <citation type="submission" date="2008-03" db="EMBL/GenBank/DDBJ databases">
        <title>Complete sequence of plasmid4 of Methylobacterium radiotolerans JCM 2831.</title>
        <authorList>
            <consortium name="US DOE Joint Genome Institute"/>
            <person name="Copeland A."/>
            <person name="Lucas S."/>
            <person name="Lapidus A."/>
            <person name="Glavina del Rio T."/>
            <person name="Dalin E."/>
            <person name="Tice H."/>
            <person name="Bruce D."/>
            <person name="Goodwin L."/>
            <person name="Pitluck S."/>
            <person name="Kiss H."/>
            <person name="Brettin T."/>
            <person name="Detter J.C."/>
            <person name="Han C."/>
            <person name="Kuske C.R."/>
            <person name="Schmutz J."/>
            <person name="Larimer F."/>
            <person name="Land M."/>
            <person name="Hauser L."/>
            <person name="Kyrpides N."/>
            <person name="Mikhailova N."/>
            <person name="Marx C.J."/>
            <person name="Richardson P."/>
        </authorList>
    </citation>
    <scope>NUCLEOTIDE SEQUENCE [LARGE SCALE GENOMIC DNA]</scope>
    <source>
        <strain evidence="10">ATCC 27329 / DSM 1819 / JCM 2831 / NBRC 15690 / NCIMB 10815 / 0-1</strain>
        <plasmid evidence="10">Plasmid pMRAD04</plasmid>
    </source>
</reference>
<dbReference type="PIRSF" id="PIRSF028757">
    <property type="entry name" value="LD-carboxypeptidase"/>
    <property type="match status" value="1"/>
</dbReference>
<feature type="active site" description="Charge relay system" evidence="6">
    <location>
        <position position="204"/>
    </location>
</feature>
<keyword evidence="4" id="KW-0378">Hydrolase</keyword>
<dbReference type="PANTHER" id="PTHR30237:SF2">
    <property type="entry name" value="MUREIN TETRAPEPTIDE CARBOXYPEPTIDASE"/>
    <property type="match status" value="1"/>
</dbReference>
<dbReference type="OrthoDB" id="9807329at2"/>
<evidence type="ECO:0000256" key="5">
    <source>
        <dbReference type="ARBA" id="ARBA00022825"/>
    </source>
</evidence>
<keyword evidence="9" id="KW-0614">Plasmid</keyword>
<evidence type="ECO:0000256" key="3">
    <source>
        <dbReference type="ARBA" id="ARBA00022670"/>
    </source>
</evidence>
<dbReference type="MEROPS" id="S66.001"/>
<organism evidence="9 10">
    <name type="scientific">Methylobacterium radiotolerans (strain ATCC 27329 / DSM 1819 / JCM 2831 / NBRC 15690 / NCIMB 10815 / 0-1)</name>
    <dbReference type="NCBI Taxonomy" id="426355"/>
    <lineage>
        <taxon>Bacteria</taxon>
        <taxon>Pseudomonadati</taxon>
        <taxon>Pseudomonadota</taxon>
        <taxon>Alphaproteobacteria</taxon>
        <taxon>Hyphomicrobiales</taxon>
        <taxon>Methylobacteriaceae</taxon>
        <taxon>Methylobacterium</taxon>
    </lineage>
</organism>
<dbReference type="SUPFAM" id="SSF52317">
    <property type="entry name" value="Class I glutamine amidotransferase-like"/>
    <property type="match status" value="1"/>
</dbReference>
<geneLocation type="plasmid" evidence="9 10">
    <name>pMRAD04</name>
</geneLocation>
<evidence type="ECO:0000256" key="2">
    <source>
        <dbReference type="ARBA" id="ARBA00022645"/>
    </source>
</evidence>
<evidence type="ECO:0000256" key="6">
    <source>
        <dbReference type="PIRSR" id="PIRSR028757-1"/>
    </source>
</evidence>